<dbReference type="STRING" id="402596.SAMN04489844_2430"/>
<sequence>MALIDGTGQGHDVARADGQTDRQTDKDADFSAYMSARQPALYRTAYLLAGDHAGAEDLLQNAFAKLYLSWDRIRDPQALDGYVRRVMVNENNSLWRRAWKRREHATDPTTGAMPETGVHDEYDDGMGGVLWSFVQTLSPKQRAVIVLRYYEQLSEAEIADVLGISPGTVKSQASRALAALRARAPHSLNPHESGDAR</sequence>
<dbReference type="AlphaFoldDB" id="A0A1H4T3T0"/>
<dbReference type="Proteomes" id="UP000198742">
    <property type="component" value="Unassembled WGS sequence"/>
</dbReference>
<dbReference type="InterPro" id="IPR013325">
    <property type="entry name" value="RNA_pol_sigma_r2"/>
</dbReference>
<dbReference type="GO" id="GO:0006352">
    <property type="term" value="P:DNA-templated transcription initiation"/>
    <property type="evidence" value="ECO:0007669"/>
    <property type="project" value="InterPro"/>
</dbReference>
<evidence type="ECO:0000313" key="10">
    <source>
        <dbReference type="Proteomes" id="UP000198742"/>
    </source>
</evidence>
<dbReference type="SUPFAM" id="SSF88659">
    <property type="entry name" value="Sigma3 and sigma4 domains of RNA polymerase sigma factors"/>
    <property type="match status" value="1"/>
</dbReference>
<reference evidence="10" key="1">
    <citation type="submission" date="2016-10" db="EMBL/GenBank/DDBJ databases">
        <authorList>
            <person name="Varghese N."/>
            <person name="Submissions S."/>
        </authorList>
    </citation>
    <scope>NUCLEOTIDE SEQUENCE [LARGE SCALE GENOMIC DNA]</scope>
    <source>
        <strain evidence="10">DSM 22017</strain>
    </source>
</reference>
<evidence type="ECO:0000259" key="7">
    <source>
        <dbReference type="Pfam" id="PF04542"/>
    </source>
</evidence>
<evidence type="ECO:0000256" key="2">
    <source>
        <dbReference type="ARBA" id="ARBA00023015"/>
    </source>
</evidence>
<feature type="domain" description="RNA polymerase sigma-70 region 2" evidence="7">
    <location>
        <begin position="36"/>
        <end position="100"/>
    </location>
</feature>
<dbReference type="InterPro" id="IPR036388">
    <property type="entry name" value="WH-like_DNA-bd_sf"/>
</dbReference>
<organism evidence="9 10">
    <name type="scientific">Nocardioides exalbidus</name>
    <dbReference type="NCBI Taxonomy" id="402596"/>
    <lineage>
        <taxon>Bacteria</taxon>
        <taxon>Bacillati</taxon>
        <taxon>Actinomycetota</taxon>
        <taxon>Actinomycetes</taxon>
        <taxon>Propionibacteriales</taxon>
        <taxon>Nocardioidaceae</taxon>
        <taxon>Nocardioides</taxon>
    </lineage>
</organism>
<dbReference type="PANTHER" id="PTHR43133">
    <property type="entry name" value="RNA POLYMERASE ECF-TYPE SIGMA FACTO"/>
    <property type="match status" value="1"/>
</dbReference>
<name>A0A1H4T3T0_9ACTN</name>
<dbReference type="Gene3D" id="1.10.1740.10">
    <property type="match status" value="1"/>
</dbReference>
<evidence type="ECO:0000259" key="8">
    <source>
        <dbReference type="Pfam" id="PF08281"/>
    </source>
</evidence>
<gene>
    <name evidence="9" type="ORF">SAMN04489844_2430</name>
</gene>
<dbReference type="Gene3D" id="1.10.10.10">
    <property type="entry name" value="Winged helix-like DNA-binding domain superfamily/Winged helix DNA-binding domain"/>
    <property type="match status" value="1"/>
</dbReference>
<dbReference type="Pfam" id="PF04542">
    <property type="entry name" value="Sigma70_r2"/>
    <property type="match status" value="1"/>
</dbReference>
<comment type="similarity">
    <text evidence="1">Belongs to the sigma-70 factor family. ECF subfamily.</text>
</comment>
<dbReference type="GO" id="GO:0003677">
    <property type="term" value="F:DNA binding"/>
    <property type="evidence" value="ECO:0007669"/>
    <property type="project" value="UniProtKB-KW"/>
</dbReference>
<evidence type="ECO:0000313" key="9">
    <source>
        <dbReference type="EMBL" id="SEC51072.1"/>
    </source>
</evidence>
<dbReference type="GO" id="GO:0016987">
    <property type="term" value="F:sigma factor activity"/>
    <property type="evidence" value="ECO:0007669"/>
    <property type="project" value="UniProtKB-KW"/>
</dbReference>
<accession>A0A1H4T3T0</accession>
<dbReference type="OrthoDB" id="3692620at2"/>
<dbReference type="PANTHER" id="PTHR43133:SF50">
    <property type="entry name" value="ECF RNA POLYMERASE SIGMA FACTOR SIGM"/>
    <property type="match status" value="1"/>
</dbReference>
<dbReference type="InterPro" id="IPR007627">
    <property type="entry name" value="RNA_pol_sigma70_r2"/>
</dbReference>
<dbReference type="NCBIfam" id="TIGR02937">
    <property type="entry name" value="sigma70-ECF"/>
    <property type="match status" value="1"/>
</dbReference>
<dbReference type="InterPro" id="IPR039425">
    <property type="entry name" value="RNA_pol_sigma-70-like"/>
</dbReference>
<keyword evidence="10" id="KW-1185">Reference proteome</keyword>
<feature type="region of interest" description="Disordered" evidence="6">
    <location>
        <begin position="1"/>
        <end position="30"/>
    </location>
</feature>
<evidence type="ECO:0000256" key="1">
    <source>
        <dbReference type="ARBA" id="ARBA00010641"/>
    </source>
</evidence>
<evidence type="ECO:0000256" key="4">
    <source>
        <dbReference type="ARBA" id="ARBA00023125"/>
    </source>
</evidence>
<dbReference type="EMBL" id="FNRT01000002">
    <property type="protein sequence ID" value="SEC51072.1"/>
    <property type="molecule type" value="Genomic_DNA"/>
</dbReference>
<dbReference type="InterPro" id="IPR013249">
    <property type="entry name" value="RNA_pol_sigma70_r4_t2"/>
</dbReference>
<dbReference type="SUPFAM" id="SSF88946">
    <property type="entry name" value="Sigma2 domain of RNA polymerase sigma factors"/>
    <property type="match status" value="1"/>
</dbReference>
<feature type="domain" description="RNA polymerase sigma factor 70 region 4 type 2" evidence="8">
    <location>
        <begin position="131"/>
        <end position="180"/>
    </location>
</feature>
<dbReference type="InterPro" id="IPR014325">
    <property type="entry name" value="RNA_pol_sigma-E_actinobac"/>
</dbReference>
<evidence type="ECO:0000256" key="3">
    <source>
        <dbReference type="ARBA" id="ARBA00023082"/>
    </source>
</evidence>
<keyword evidence="4" id="KW-0238">DNA-binding</keyword>
<feature type="compositionally biased region" description="Basic and acidic residues" evidence="6">
    <location>
        <begin position="12"/>
        <end position="29"/>
    </location>
</feature>
<keyword evidence="5" id="KW-0804">Transcription</keyword>
<proteinExistence type="inferred from homology"/>
<evidence type="ECO:0000256" key="5">
    <source>
        <dbReference type="ARBA" id="ARBA00023163"/>
    </source>
</evidence>
<protein>
    <submittedName>
        <fullName evidence="9">RNA polymerase sigma-70 factor, sigma-E family</fullName>
    </submittedName>
</protein>
<dbReference type="InterPro" id="IPR014284">
    <property type="entry name" value="RNA_pol_sigma-70_dom"/>
</dbReference>
<dbReference type="Pfam" id="PF08281">
    <property type="entry name" value="Sigma70_r4_2"/>
    <property type="match status" value="1"/>
</dbReference>
<evidence type="ECO:0000256" key="6">
    <source>
        <dbReference type="SAM" id="MobiDB-lite"/>
    </source>
</evidence>
<dbReference type="CDD" id="cd06171">
    <property type="entry name" value="Sigma70_r4"/>
    <property type="match status" value="1"/>
</dbReference>
<dbReference type="NCBIfam" id="TIGR02983">
    <property type="entry name" value="SigE-fam_strep"/>
    <property type="match status" value="1"/>
</dbReference>
<dbReference type="InterPro" id="IPR013324">
    <property type="entry name" value="RNA_pol_sigma_r3/r4-like"/>
</dbReference>
<keyword evidence="2" id="KW-0805">Transcription regulation</keyword>
<keyword evidence="3" id="KW-0731">Sigma factor</keyword>
<dbReference type="RefSeq" id="WP_090969338.1">
    <property type="nucleotide sequence ID" value="NZ_FNRT01000002.1"/>
</dbReference>